<feature type="transmembrane region" description="Helical" evidence="6">
    <location>
        <begin position="100"/>
        <end position="122"/>
    </location>
</feature>
<keyword evidence="5 6" id="KW-0472">Membrane</keyword>
<dbReference type="Pfam" id="PF01478">
    <property type="entry name" value="Peptidase_A24"/>
    <property type="match status" value="1"/>
</dbReference>
<evidence type="ECO:0000256" key="1">
    <source>
        <dbReference type="ARBA" id="ARBA00004651"/>
    </source>
</evidence>
<dbReference type="GO" id="GO:0005886">
    <property type="term" value="C:plasma membrane"/>
    <property type="evidence" value="ECO:0007669"/>
    <property type="project" value="UniProtKB-SubCell"/>
</dbReference>
<protein>
    <submittedName>
        <fullName evidence="8">Peptidase</fullName>
    </submittedName>
</protein>
<keyword evidence="2" id="KW-1003">Cell membrane</keyword>
<accession>A0A5B8S1C6</accession>
<feature type="transmembrane region" description="Helical" evidence="6">
    <location>
        <begin position="6"/>
        <end position="26"/>
    </location>
</feature>
<evidence type="ECO:0000256" key="3">
    <source>
        <dbReference type="ARBA" id="ARBA00022692"/>
    </source>
</evidence>
<evidence type="ECO:0000313" key="8">
    <source>
        <dbReference type="EMBL" id="QEA14938.1"/>
    </source>
</evidence>
<dbReference type="PANTHER" id="PTHR36506:SF1">
    <property type="entry name" value="PREFLAGELLIN PEPTIDASE"/>
    <property type="match status" value="1"/>
</dbReference>
<evidence type="ECO:0000259" key="7">
    <source>
        <dbReference type="Pfam" id="PF01478"/>
    </source>
</evidence>
<evidence type="ECO:0000256" key="2">
    <source>
        <dbReference type="ARBA" id="ARBA00022475"/>
    </source>
</evidence>
<dbReference type="InterPro" id="IPR052218">
    <property type="entry name" value="Preflagellin_Peptidase"/>
</dbReference>
<feature type="transmembrane region" description="Helical" evidence="6">
    <location>
        <begin position="58"/>
        <end position="79"/>
    </location>
</feature>
<keyword evidence="4 6" id="KW-1133">Transmembrane helix</keyword>
<keyword evidence="3 6" id="KW-0812">Transmembrane</keyword>
<comment type="subcellular location">
    <subcellularLocation>
        <location evidence="1">Cell membrane</location>
        <topology evidence="1">Multi-pass membrane protein</topology>
    </subcellularLocation>
</comment>
<feature type="transmembrane region" description="Helical" evidence="6">
    <location>
        <begin position="134"/>
        <end position="153"/>
    </location>
</feature>
<organism evidence="8 9">
    <name type="scientific">Novosphingobium ginsenosidimutans</name>
    <dbReference type="NCBI Taxonomy" id="1176536"/>
    <lineage>
        <taxon>Bacteria</taxon>
        <taxon>Pseudomonadati</taxon>
        <taxon>Pseudomonadota</taxon>
        <taxon>Alphaproteobacteria</taxon>
        <taxon>Sphingomonadales</taxon>
        <taxon>Sphingomonadaceae</taxon>
        <taxon>Novosphingobium</taxon>
    </lineage>
</organism>
<dbReference type="OrthoDB" id="5329005at2"/>
<dbReference type="PANTHER" id="PTHR36506">
    <property type="entry name" value="PREFLAGELLIN PEPTIDASE"/>
    <property type="match status" value="1"/>
</dbReference>
<sequence length="170" mass="18022">MPNVEFQYVLLGALAIALVVAAFTDIRRRQIDNWLNAAIALGAPLYWWASGLSLWPDVAWQLGIAVVTFAVCAGLFALRAMGGGDVKLLSALALWIAPSWFLKLVIMMALLGGVLTVVLAVWHSMRGRRERLAIPYGVAISTAGLWALASQFLPAAQTAVASGAVGGTGF</sequence>
<proteinExistence type="predicted"/>
<evidence type="ECO:0000313" key="9">
    <source>
        <dbReference type="Proteomes" id="UP000321172"/>
    </source>
</evidence>
<dbReference type="KEGG" id="ngf:FRF71_01630"/>
<evidence type="ECO:0000256" key="6">
    <source>
        <dbReference type="SAM" id="Phobius"/>
    </source>
</evidence>
<dbReference type="AlphaFoldDB" id="A0A5B8S1C6"/>
<dbReference type="Proteomes" id="UP000321172">
    <property type="component" value="Chromosome"/>
</dbReference>
<evidence type="ECO:0000256" key="4">
    <source>
        <dbReference type="ARBA" id="ARBA00022989"/>
    </source>
</evidence>
<reference evidence="8 9" key="1">
    <citation type="journal article" date="2013" name="J. Microbiol. Biotechnol.">
        <title>Novosphingobium ginsenosidimutans sp. nov., with the ability to convert ginsenoside.</title>
        <authorList>
            <person name="Kim J.K."/>
            <person name="He D."/>
            <person name="Liu Q.M."/>
            <person name="Park H.Y."/>
            <person name="Jung M.S."/>
            <person name="Yoon M.H."/>
            <person name="Kim S.C."/>
            <person name="Im W.T."/>
        </authorList>
    </citation>
    <scope>NUCLEOTIDE SEQUENCE [LARGE SCALE GENOMIC DNA]</scope>
    <source>
        <strain evidence="8 9">FW-6</strain>
    </source>
</reference>
<dbReference type="EMBL" id="CP042345">
    <property type="protein sequence ID" value="QEA14938.1"/>
    <property type="molecule type" value="Genomic_DNA"/>
</dbReference>
<keyword evidence="9" id="KW-1185">Reference proteome</keyword>
<gene>
    <name evidence="8" type="ORF">FRF71_01630</name>
</gene>
<feature type="domain" description="Prepilin type IV endopeptidase peptidase" evidence="7">
    <location>
        <begin position="14"/>
        <end position="116"/>
    </location>
</feature>
<evidence type="ECO:0000256" key="5">
    <source>
        <dbReference type="ARBA" id="ARBA00023136"/>
    </source>
</evidence>
<dbReference type="RefSeq" id="WP_147088919.1">
    <property type="nucleotide sequence ID" value="NZ_BAABJD010000002.1"/>
</dbReference>
<dbReference type="Gene3D" id="1.20.120.1220">
    <property type="match status" value="1"/>
</dbReference>
<dbReference type="InterPro" id="IPR000045">
    <property type="entry name" value="Prepilin_IV_endopep_pep"/>
</dbReference>
<dbReference type="GO" id="GO:0004190">
    <property type="term" value="F:aspartic-type endopeptidase activity"/>
    <property type="evidence" value="ECO:0007669"/>
    <property type="project" value="InterPro"/>
</dbReference>
<feature type="transmembrane region" description="Helical" evidence="6">
    <location>
        <begin position="33"/>
        <end position="52"/>
    </location>
</feature>
<name>A0A5B8S1C6_9SPHN</name>